<protein>
    <submittedName>
        <fullName evidence="5">Beta-lactamase transpeptidase</fullName>
    </submittedName>
</protein>
<dbReference type="PANTHER" id="PTHR46825">
    <property type="entry name" value="D-ALANYL-D-ALANINE-CARBOXYPEPTIDASE/ENDOPEPTIDASE AMPH"/>
    <property type="match status" value="1"/>
</dbReference>
<keyword evidence="6" id="KW-1185">Reference proteome</keyword>
<reference evidence="5" key="1">
    <citation type="submission" date="2023-11" db="EMBL/GenBank/DDBJ databases">
        <authorList>
            <person name="Alioto T."/>
            <person name="Alioto T."/>
            <person name="Gomez Garrido J."/>
        </authorList>
    </citation>
    <scope>NUCLEOTIDE SEQUENCE</scope>
</reference>
<dbReference type="InterPro" id="IPR001466">
    <property type="entry name" value="Beta-lactam-related"/>
</dbReference>
<feature type="domain" description="Beta-lactamase-related" evidence="3">
    <location>
        <begin position="20"/>
        <end position="339"/>
    </location>
</feature>
<gene>
    <name evidence="5" type="ORF">LECACI_7A006611</name>
</gene>
<dbReference type="EMBL" id="CAVMBE010000048">
    <property type="protein sequence ID" value="CAK4031453.1"/>
    <property type="molecule type" value="Genomic_DNA"/>
</dbReference>
<dbReference type="Gene3D" id="3.40.710.10">
    <property type="entry name" value="DD-peptidase/beta-lactamase superfamily"/>
    <property type="match status" value="1"/>
</dbReference>
<dbReference type="SUPFAM" id="SSF56601">
    <property type="entry name" value="beta-lactamase/transpeptidase-like"/>
    <property type="match status" value="1"/>
</dbReference>
<dbReference type="InterPro" id="IPR012338">
    <property type="entry name" value="Beta-lactam/transpept-like"/>
</dbReference>
<evidence type="ECO:0000313" key="5">
    <source>
        <dbReference type="EMBL" id="CAK4031453.1"/>
    </source>
</evidence>
<feature type="domain" description="D-aminopeptidase" evidence="4">
    <location>
        <begin position="361"/>
        <end position="534"/>
    </location>
</feature>
<evidence type="ECO:0000313" key="6">
    <source>
        <dbReference type="Proteomes" id="UP001296104"/>
    </source>
</evidence>
<dbReference type="GO" id="GO:0004177">
    <property type="term" value="F:aminopeptidase activity"/>
    <property type="evidence" value="ECO:0007669"/>
    <property type="project" value="UniProtKB-KW"/>
</dbReference>
<name>A0AAI8Z2V8_9PEZI</name>
<dbReference type="InterPro" id="IPR050491">
    <property type="entry name" value="AmpC-like"/>
</dbReference>
<comment type="similarity">
    <text evidence="2">Belongs to the peptidase S12 family.</text>
</comment>
<evidence type="ECO:0000259" key="3">
    <source>
        <dbReference type="Pfam" id="PF00144"/>
    </source>
</evidence>
<dbReference type="Gene3D" id="2.40.128.50">
    <property type="match status" value="2"/>
</dbReference>
<dbReference type="Proteomes" id="UP001296104">
    <property type="component" value="Unassembled WGS sequence"/>
</dbReference>
<evidence type="ECO:0000259" key="4">
    <source>
        <dbReference type="Pfam" id="PF07930"/>
    </source>
</evidence>
<accession>A0AAI8Z2V8</accession>
<keyword evidence="1" id="KW-0378">Hydrolase</keyword>
<dbReference type="InterPro" id="IPR012856">
    <property type="entry name" value="DAP_B_dom"/>
</dbReference>
<sequence>MSDLSQRAREAIESIPSRFRGPGGAIAVLQNGQPIHEHAWGFADLDQRIPLSAHTKMPICSITKQMVCMLLFDLISNPTPAMVATGRDVWDLLCGEFETFLPNGLGGKKIALADLCNNQSGIRDYWAMSTLWGARPEDRFSLDKHAPEALKRTTSLHFEPGTEYSYCNFNFYILARLLERVSGVPLQQLLTQRLFEPAGMTTASLIPDTAQLPQPCIGYEGDVEHGFHPATNRIEWSGDAGVVVTLKDMIAYEQHLDRSWNDPKSPYRRIAEPQTYKDGHSAPYGYGLARGEVGGKTVIGHGGALRGFRLHRAHMPSERLSIVVLFNHEADAGGAAKQILQQLLGVKQTEQKSTLRRDQLLHWEGDFLDVDTQLAIQITPGEGNLSIAYTRAGGSEKVRPVDPDHARSESMEARIGSEILHINRHKENRVLVARRIVKRESRSDHAGEYYSADADSTFHCSGQGALLHGAFDGFLGKGPEHLMRSLGADVYALSNPRGMDAPAPGDWTCAFHRDGKGQVAGVTIGCWLARKLEFVKRCDS</sequence>
<dbReference type="SUPFAM" id="SSF50886">
    <property type="entry name" value="D-aminopeptidase, middle and C-terminal domains"/>
    <property type="match status" value="1"/>
</dbReference>
<dbReference type="NCBIfam" id="NF009622">
    <property type="entry name" value="PRK13128.1"/>
    <property type="match status" value="1"/>
</dbReference>
<dbReference type="AlphaFoldDB" id="A0AAI8Z2V8"/>
<dbReference type="Pfam" id="PF07930">
    <property type="entry name" value="DAP_B"/>
    <property type="match status" value="1"/>
</dbReference>
<dbReference type="InterPro" id="IPR027279">
    <property type="entry name" value="D_amino_pept/lipop_sf"/>
</dbReference>
<dbReference type="PANTHER" id="PTHR46825:SF9">
    <property type="entry name" value="BETA-LACTAMASE-RELATED DOMAIN-CONTAINING PROTEIN"/>
    <property type="match status" value="1"/>
</dbReference>
<keyword evidence="1" id="KW-0645">Protease</keyword>
<evidence type="ECO:0000256" key="2">
    <source>
        <dbReference type="ARBA" id="ARBA00038215"/>
    </source>
</evidence>
<evidence type="ECO:0000256" key="1">
    <source>
        <dbReference type="ARBA" id="ARBA00022438"/>
    </source>
</evidence>
<organism evidence="5 6">
    <name type="scientific">Lecanosticta acicola</name>
    <dbReference type="NCBI Taxonomy" id="111012"/>
    <lineage>
        <taxon>Eukaryota</taxon>
        <taxon>Fungi</taxon>
        <taxon>Dikarya</taxon>
        <taxon>Ascomycota</taxon>
        <taxon>Pezizomycotina</taxon>
        <taxon>Dothideomycetes</taxon>
        <taxon>Dothideomycetidae</taxon>
        <taxon>Mycosphaerellales</taxon>
        <taxon>Mycosphaerellaceae</taxon>
        <taxon>Lecanosticta</taxon>
    </lineage>
</organism>
<proteinExistence type="inferred from homology"/>
<comment type="caution">
    <text evidence="5">The sequence shown here is derived from an EMBL/GenBank/DDBJ whole genome shotgun (WGS) entry which is preliminary data.</text>
</comment>
<keyword evidence="1" id="KW-0031">Aminopeptidase</keyword>
<dbReference type="Pfam" id="PF00144">
    <property type="entry name" value="Beta-lactamase"/>
    <property type="match status" value="1"/>
</dbReference>